<sequence>MASQSPDAFVEALDRFRKTLTDEQKKQFSLSSLGDVEDAINNIQNNYGHRKQLRNMKRLSNFLEGMQQIEELVAIFLNVHEVVAFVWGPIKFVLNIAKNVLESFEVLLDTYVEVGEVIPRLREYKQIFKDYPSVREVLERCFYDILEFHKAALEVFTRTGWRKYFDYAWKTFRTRFKPILDSLKRHRELLSDEKLTATILEIQAGRGDVRAIRQTIETRFDELSRKLERGLVETRERETRALQESLMHKRRLISAQLCPGNYAVDQQAAFSQWSSSTSENWVLQDKRFKNWLQPGPNTDRVLYLHGMPGAGKTTLVSRIIDHLQSQKGVLKSPVLFFYFKSDRDDKVSMDCMVRALLDQFIYQDDSVVELLHSKYCSVSDSELMTASTLKQLLTDCLLTPHGGAIVLDGLDECKDVQRNAFGDTSLIIDWINESLIPQSLEKGYNVRFLLSSQHVDFLTKQLANHPSIRLDHDDGHLRNIRAYADAKAAIIQSRFGLDAPKTKEIADKVATASSGFFLYAKVVLKNLEDQGSVAELKEELKTENFPESLNKAYERVAIRVFDRGSGSKKAAASKILGWMACAARPLSWIHSSKRKKHHRSKVGLNSSSRRDLALTSYSRYLIQTRRICPVEQHVEAALFCSRYLVSRPFHEELPDQAVGDFALSGYYGFLDYAVAFWTHHLSSALKGLNSLPNESHPRIHSFAARTFPAFDTPDSNSPSSSRREIQEVQSMLQDWCGNISKCNLAKRLSIIRNAVESIRISDFDDKVKAVFVALNGTPCFKCPKPDCHNFNIGFIKSKDRDSHLNNHERPFKCSVPGCYFEIVGLRSQAELQTHSKFQHPDPGLLPLFPKPKLKSTPKKKVGIFEACANGDLDSVQAYLDLGGNVNKRHPRQPELTPLVMAARHGQTLACGLLMDNGATQILGTENDFDLRGRPVDNPTTACLEAMEQENYDLFWYLIHKAGQRQITQFTSPSSEIFRFYLTKSINLRDGQVFRYLLSLCDPTSGHRGQKYLDPDWLVYHIMSETTSVPQIEIALEWVFSTPLKPYRHPPMIGAEVPYNALTKKFGSTGDTMLHIACNCANLPIVRFLLNRLRQEDINRVNGQGQTPLFATVLADHDNTAILELLLTSDNGTAANMKDEKGRLPIHISCGLGKKREVELLIKCTHDLNVEDHFGNTPLIAAAQRGNVEPVRSLLETGRVDISRPNRDGRAAVYFAGDRLDMLVLLIHYSPSGLAYDLDLEKLVSQSGLSAQSLHVLLTSGFTTVAKVGLSTGKAFLSTEEVLNIWELAKSETDIELRVLVLLQGQIPQDIWLEQLSEIKKIFGSDPHPEYLVRLLESDPYARQVLQYQLGAEEYRTVLSRWFD</sequence>
<reference evidence="1" key="1">
    <citation type="submission" date="2022-08" db="EMBL/GenBank/DDBJ databases">
        <title>Genome Sequence of Fusarium decemcellulare.</title>
        <authorList>
            <person name="Buettner E."/>
        </authorList>
    </citation>
    <scope>NUCLEOTIDE SEQUENCE</scope>
    <source>
        <strain evidence="1">Babe19</strain>
    </source>
</reference>
<accession>A0ACC1SXD9</accession>
<keyword evidence="2" id="KW-1185">Reference proteome</keyword>
<evidence type="ECO:0000313" key="2">
    <source>
        <dbReference type="Proteomes" id="UP001148629"/>
    </source>
</evidence>
<organism evidence="1 2">
    <name type="scientific">Fusarium decemcellulare</name>
    <dbReference type="NCBI Taxonomy" id="57161"/>
    <lineage>
        <taxon>Eukaryota</taxon>
        <taxon>Fungi</taxon>
        <taxon>Dikarya</taxon>
        <taxon>Ascomycota</taxon>
        <taxon>Pezizomycotina</taxon>
        <taxon>Sordariomycetes</taxon>
        <taxon>Hypocreomycetidae</taxon>
        <taxon>Hypocreales</taxon>
        <taxon>Nectriaceae</taxon>
        <taxon>Fusarium</taxon>
        <taxon>Fusarium decemcellulare species complex</taxon>
    </lineage>
</organism>
<comment type="caution">
    <text evidence="1">The sequence shown here is derived from an EMBL/GenBank/DDBJ whole genome shotgun (WGS) entry which is preliminary data.</text>
</comment>
<evidence type="ECO:0000313" key="1">
    <source>
        <dbReference type="EMBL" id="KAJ3548304.1"/>
    </source>
</evidence>
<dbReference type="EMBL" id="JANRMS010000052">
    <property type="protein sequence ID" value="KAJ3548304.1"/>
    <property type="molecule type" value="Genomic_DNA"/>
</dbReference>
<name>A0ACC1SXD9_9HYPO</name>
<dbReference type="Proteomes" id="UP001148629">
    <property type="component" value="Unassembled WGS sequence"/>
</dbReference>
<gene>
    <name evidence="1" type="ORF">NM208_g1070</name>
</gene>
<proteinExistence type="predicted"/>
<protein>
    <submittedName>
        <fullName evidence="1">Uncharacterized protein</fullName>
    </submittedName>
</protein>